<sequence>MACHKLEYNNWCRVGTPLHHRSFPTVSFISIQRVPPARSVGNVDGIRWAEDKQKGGGRRGNE</sequence>
<reference evidence="1 2" key="1">
    <citation type="submission" date="2019-05" db="EMBL/GenBank/DDBJ databases">
        <title>Another draft genome of Portunus trituberculatus and its Hox gene families provides insights of decapod evolution.</title>
        <authorList>
            <person name="Jeong J.-H."/>
            <person name="Song I."/>
            <person name="Kim S."/>
            <person name="Choi T."/>
            <person name="Kim D."/>
            <person name="Ryu S."/>
            <person name="Kim W."/>
        </authorList>
    </citation>
    <scope>NUCLEOTIDE SEQUENCE [LARGE SCALE GENOMIC DNA]</scope>
    <source>
        <tissue evidence="1">Muscle</tissue>
    </source>
</reference>
<dbReference type="AlphaFoldDB" id="A0A5B7FJS0"/>
<gene>
    <name evidence="1" type="ORF">E2C01_040458</name>
</gene>
<proteinExistence type="predicted"/>
<evidence type="ECO:0000313" key="2">
    <source>
        <dbReference type="Proteomes" id="UP000324222"/>
    </source>
</evidence>
<comment type="caution">
    <text evidence="1">The sequence shown here is derived from an EMBL/GenBank/DDBJ whole genome shotgun (WGS) entry which is preliminary data.</text>
</comment>
<organism evidence="1 2">
    <name type="scientific">Portunus trituberculatus</name>
    <name type="common">Swimming crab</name>
    <name type="synonym">Neptunus trituberculatus</name>
    <dbReference type="NCBI Taxonomy" id="210409"/>
    <lineage>
        <taxon>Eukaryota</taxon>
        <taxon>Metazoa</taxon>
        <taxon>Ecdysozoa</taxon>
        <taxon>Arthropoda</taxon>
        <taxon>Crustacea</taxon>
        <taxon>Multicrustacea</taxon>
        <taxon>Malacostraca</taxon>
        <taxon>Eumalacostraca</taxon>
        <taxon>Eucarida</taxon>
        <taxon>Decapoda</taxon>
        <taxon>Pleocyemata</taxon>
        <taxon>Brachyura</taxon>
        <taxon>Eubrachyura</taxon>
        <taxon>Portunoidea</taxon>
        <taxon>Portunidae</taxon>
        <taxon>Portuninae</taxon>
        <taxon>Portunus</taxon>
    </lineage>
</organism>
<accession>A0A5B7FJS0</accession>
<evidence type="ECO:0000313" key="1">
    <source>
        <dbReference type="EMBL" id="MPC46732.1"/>
    </source>
</evidence>
<dbReference type="EMBL" id="VSRR010007344">
    <property type="protein sequence ID" value="MPC46732.1"/>
    <property type="molecule type" value="Genomic_DNA"/>
</dbReference>
<name>A0A5B7FJS0_PORTR</name>
<protein>
    <submittedName>
        <fullName evidence="1">Uncharacterized protein</fullName>
    </submittedName>
</protein>
<dbReference type="Proteomes" id="UP000324222">
    <property type="component" value="Unassembled WGS sequence"/>
</dbReference>
<keyword evidence="2" id="KW-1185">Reference proteome</keyword>